<gene>
    <name evidence="1" type="ORF">PANDA_009055</name>
</gene>
<accession>D2HE59</accession>
<dbReference type="InParanoid" id="D2HE59"/>
<dbReference type="EMBL" id="GL192743">
    <property type="protein sequence ID" value="EFB16358.1"/>
    <property type="molecule type" value="Genomic_DNA"/>
</dbReference>
<protein>
    <submittedName>
        <fullName evidence="1">Uncharacterized protein</fullName>
    </submittedName>
</protein>
<dbReference type="AlphaFoldDB" id="D2HE59"/>
<proteinExistence type="predicted"/>
<organism evidence="1">
    <name type="scientific">Ailuropoda melanoleuca</name>
    <name type="common">Giant panda</name>
    <dbReference type="NCBI Taxonomy" id="9646"/>
    <lineage>
        <taxon>Eukaryota</taxon>
        <taxon>Metazoa</taxon>
        <taxon>Chordata</taxon>
        <taxon>Craniata</taxon>
        <taxon>Vertebrata</taxon>
        <taxon>Euteleostomi</taxon>
        <taxon>Mammalia</taxon>
        <taxon>Eutheria</taxon>
        <taxon>Laurasiatheria</taxon>
        <taxon>Carnivora</taxon>
        <taxon>Caniformia</taxon>
        <taxon>Ursidae</taxon>
        <taxon>Ailuropoda</taxon>
    </lineage>
</organism>
<evidence type="ECO:0000313" key="1">
    <source>
        <dbReference type="EMBL" id="EFB16358.1"/>
    </source>
</evidence>
<sequence length="178" mass="19351">MPQVDTYLKKQAGNLISDQQQHISLSSIFQTIICHDQKSRLMQQMAALNRNGLVASPITPTSGGSTSRGVSSPALTSLPPTGQWATCSGSCVYQRHPPLDSTEPHRHRPPAAGLRCNQKYACRAAHCADYGQEVPVICQQQREGSVSANNWTSVQTISQATNSFQIGAKRLKVQPKQP</sequence>
<name>D2HE59_AILME</name>
<reference evidence="1" key="1">
    <citation type="journal article" date="2010" name="Nature">
        <title>The sequence and de novo assembly of the giant panda genome.</title>
        <authorList>
            <person name="Li R."/>
            <person name="Fan W."/>
            <person name="Tian G."/>
            <person name="Zhu H."/>
            <person name="He L."/>
            <person name="Cai J."/>
            <person name="Huang Q."/>
            <person name="Cai Q."/>
            <person name="Li B."/>
            <person name="Bai Y."/>
            <person name="Zhang Z."/>
            <person name="Zhang Y."/>
            <person name="Wang W."/>
            <person name="Li J."/>
            <person name="Wei F."/>
            <person name="Li H."/>
            <person name="Jian M."/>
            <person name="Li J."/>
            <person name="Zhang Z."/>
            <person name="Nielsen R."/>
            <person name="Li D."/>
            <person name="Gu W."/>
            <person name="Yang Z."/>
            <person name="Xuan Z."/>
            <person name="Ryder O.A."/>
            <person name="Leung F.C."/>
            <person name="Zhou Y."/>
            <person name="Cao J."/>
            <person name="Sun X."/>
            <person name="Fu Y."/>
            <person name="Fang X."/>
            <person name="Guo X."/>
            <person name="Wang B."/>
            <person name="Hou R."/>
            <person name="Shen F."/>
            <person name="Mu B."/>
            <person name="Ni P."/>
            <person name="Lin R."/>
            <person name="Qian W."/>
            <person name="Wang G."/>
            <person name="Yu C."/>
            <person name="Nie W."/>
            <person name="Wang J."/>
            <person name="Wu Z."/>
            <person name="Liang H."/>
            <person name="Min J."/>
            <person name="Wu Q."/>
            <person name="Cheng S."/>
            <person name="Ruan J."/>
            <person name="Wang M."/>
            <person name="Shi Z."/>
            <person name="Wen M."/>
            <person name="Liu B."/>
            <person name="Ren X."/>
            <person name="Zheng H."/>
            <person name="Dong D."/>
            <person name="Cook K."/>
            <person name="Shan G."/>
            <person name="Zhang H."/>
            <person name="Kosiol C."/>
            <person name="Xie X."/>
            <person name="Lu Z."/>
            <person name="Zheng H."/>
            <person name="Li Y."/>
            <person name="Steiner C.C."/>
            <person name="Lam T.T."/>
            <person name="Lin S."/>
            <person name="Zhang Q."/>
            <person name="Li G."/>
            <person name="Tian J."/>
            <person name="Gong T."/>
            <person name="Liu H."/>
            <person name="Zhang D."/>
            <person name="Fang L."/>
            <person name="Ye C."/>
            <person name="Zhang J."/>
            <person name="Hu W."/>
            <person name="Xu A."/>
            <person name="Ren Y."/>
            <person name="Zhang G."/>
            <person name="Bruford M.W."/>
            <person name="Li Q."/>
            <person name="Ma L."/>
            <person name="Guo Y."/>
            <person name="An N."/>
            <person name="Hu Y."/>
            <person name="Zheng Y."/>
            <person name="Shi Y."/>
            <person name="Li Z."/>
            <person name="Liu Q."/>
            <person name="Chen Y."/>
            <person name="Zhao J."/>
            <person name="Qu N."/>
            <person name="Zhao S."/>
            <person name="Tian F."/>
            <person name="Wang X."/>
            <person name="Wang H."/>
            <person name="Xu L."/>
            <person name="Liu X."/>
            <person name="Vinar T."/>
            <person name="Wang Y."/>
            <person name="Lam T.W."/>
            <person name="Yiu S.M."/>
            <person name="Liu S."/>
            <person name="Zhang H."/>
            <person name="Li D."/>
            <person name="Huang Y."/>
            <person name="Wang X."/>
            <person name="Yang G."/>
            <person name="Jiang Z."/>
            <person name="Wang J."/>
            <person name="Qin N."/>
            <person name="Li L."/>
            <person name="Li J."/>
            <person name="Bolund L."/>
            <person name="Kristiansen K."/>
            <person name="Wong G.K."/>
            <person name="Olson M."/>
            <person name="Zhang X."/>
            <person name="Li S."/>
            <person name="Yang H."/>
            <person name="Wang J."/>
            <person name="Wang J."/>
        </authorList>
    </citation>
    <scope>NUCLEOTIDE SEQUENCE [LARGE SCALE GENOMIC DNA]</scope>
</reference>